<dbReference type="InterPro" id="IPR007197">
    <property type="entry name" value="rSAM"/>
</dbReference>
<comment type="cofactor">
    <cofactor evidence="1">
        <name>[4Fe-4S] cluster</name>
        <dbReference type="ChEBI" id="CHEBI:49883"/>
    </cofactor>
</comment>
<dbReference type="SFLD" id="SFLDG01083">
    <property type="entry name" value="Uncharacterised_Radical_SAM_Su"/>
    <property type="match status" value="1"/>
</dbReference>
<evidence type="ECO:0000256" key="2">
    <source>
        <dbReference type="ARBA" id="ARBA00022485"/>
    </source>
</evidence>
<dbReference type="Gene3D" id="3.20.20.70">
    <property type="entry name" value="Aldolase class I"/>
    <property type="match status" value="1"/>
</dbReference>
<dbReference type="GO" id="GO:0051539">
    <property type="term" value="F:4 iron, 4 sulfur cluster binding"/>
    <property type="evidence" value="ECO:0007669"/>
    <property type="project" value="UniProtKB-KW"/>
</dbReference>
<dbReference type="PANTHER" id="PTHR43787">
    <property type="entry name" value="FEMO COFACTOR BIOSYNTHESIS PROTEIN NIFB-RELATED"/>
    <property type="match status" value="1"/>
</dbReference>
<dbReference type="PROSITE" id="PS51918">
    <property type="entry name" value="RADICAL_SAM"/>
    <property type="match status" value="1"/>
</dbReference>
<keyword evidence="4" id="KW-0479">Metal-binding</keyword>
<feature type="domain" description="Radical SAM core" evidence="7">
    <location>
        <begin position="12"/>
        <end position="237"/>
    </location>
</feature>
<dbReference type="CDD" id="cd01335">
    <property type="entry name" value="Radical_SAM"/>
    <property type="match status" value="1"/>
</dbReference>
<evidence type="ECO:0000256" key="3">
    <source>
        <dbReference type="ARBA" id="ARBA00022691"/>
    </source>
</evidence>
<keyword evidence="9" id="KW-1185">Reference proteome</keyword>
<evidence type="ECO:0000259" key="7">
    <source>
        <dbReference type="PROSITE" id="PS51918"/>
    </source>
</evidence>
<evidence type="ECO:0000256" key="6">
    <source>
        <dbReference type="ARBA" id="ARBA00023014"/>
    </source>
</evidence>
<dbReference type="GO" id="GO:0003824">
    <property type="term" value="F:catalytic activity"/>
    <property type="evidence" value="ECO:0007669"/>
    <property type="project" value="InterPro"/>
</dbReference>
<sequence>MDHIFGPVNSRRLGMSLGIDLLSEKVCNYDCIYCEVGPTRKLTCERAEYVPTEKILAEIDSYCRNPEELAAIDVMTVTASGEPTLHSGFGRIVAHLKEVAEKPVAVLTNGSTLHDPQVRREMALADIVIPSLDAARPASFRRINRPASCLDLEKIIEGLVTFSHEFHGRLWLEILLVRGINDSDEDIEALCRVTRRMRLERIQLNTVARPPLEFFARPVAPERLQEIAARFGAEPGNPEVELLARQGRAKKVRKQSHGSPTEDVVEEIVQMVHRRPCTADDIDSNFNIGGPKKVEHLLEPLVRSGRLQLRPYGDRLYYQGSGSSTAARL</sequence>
<dbReference type="Pfam" id="PF04055">
    <property type="entry name" value="Radical_SAM"/>
    <property type="match status" value="1"/>
</dbReference>
<dbReference type="InterPro" id="IPR013785">
    <property type="entry name" value="Aldolase_TIM"/>
</dbReference>
<reference evidence="8" key="1">
    <citation type="submission" date="2020-12" db="EMBL/GenBank/DDBJ databases">
        <title>Desulfobium dissulfuricans gen. nov., sp. nov., a novel mesophilic, sulfate-reducing bacterium isolated from a deep-sea hydrothermal vent.</title>
        <authorList>
            <person name="Hashimoto Y."/>
            <person name="Tame A."/>
            <person name="Sawayama S."/>
            <person name="Miyazaki J."/>
            <person name="Takai K."/>
            <person name="Nakagawa S."/>
        </authorList>
    </citation>
    <scope>NUCLEOTIDE SEQUENCE</scope>
    <source>
        <strain evidence="8">GF1</strain>
    </source>
</reference>
<dbReference type="EMBL" id="AP024233">
    <property type="protein sequence ID" value="BCO10302.1"/>
    <property type="molecule type" value="Genomic_DNA"/>
</dbReference>
<proteinExistence type="predicted"/>
<dbReference type="AlphaFoldDB" id="A0A915XKQ5"/>
<protein>
    <submittedName>
        <fullName evidence="8">Radical SAM protein</fullName>
    </submittedName>
</protein>
<dbReference type="Proteomes" id="UP001063350">
    <property type="component" value="Chromosome"/>
</dbReference>
<keyword evidence="5" id="KW-0408">Iron</keyword>
<keyword evidence="3" id="KW-0949">S-adenosyl-L-methionine</keyword>
<accession>A0A915XKQ5</accession>
<evidence type="ECO:0000256" key="4">
    <source>
        <dbReference type="ARBA" id="ARBA00022723"/>
    </source>
</evidence>
<evidence type="ECO:0000256" key="1">
    <source>
        <dbReference type="ARBA" id="ARBA00001966"/>
    </source>
</evidence>
<dbReference type="PANTHER" id="PTHR43787:SF11">
    <property type="entry name" value="UPF0026 PROTEIN SLR1464"/>
    <property type="match status" value="1"/>
</dbReference>
<gene>
    <name evidence="8" type="ORF">GF1_26780</name>
</gene>
<evidence type="ECO:0000256" key="5">
    <source>
        <dbReference type="ARBA" id="ARBA00023004"/>
    </source>
</evidence>
<dbReference type="SFLD" id="SFLDS00029">
    <property type="entry name" value="Radical_SAM"/>
    <property type="match status" value="1"/>
</dbReference>
<dbReference type="KEGG" id="ddu:GF1_26780"/>
<dbReference type="RefSeq" id="WP_267927038.1">
    <property type="nucleotide sequence ID" value="NZ_AP024233.1"/>
</dbReference>
<keyword evidence="6" id="KW-0411">Iron-sulfur</keyword>
<dbReference type="SUPFAM" id="SSF102114">
    <property type="entry name" value="Radical SAM enzymes"/>
    <property type="match status" value="1"/>
</dbReference>
<organism evidence="8 9">
    <name type="scientific">Desulfolithobacter dissulfuricans</name>
    <dbReference type="NCBI Taxonomy" id="2795293"/>
    <lineage>
        <taxon>Bacteria</taxon>
        <taxon>Pseudomonadati</taxon>
        <taxon>Thermodesulfobacteriota</taxon>
        <taxon>Desulfobulbia</taxon>
        <taxon>Desulfobulbales</taxon>
        <taxon>Desulfobulbaceae</taxon>
        <taxon>Desulfolithobacter</taxon>
    </lineage>
</organism>
<evidence type="ECO:0000313" key="8">
    <source>
        <dbReference type="EMBL" id="BCO10302.1"/>
    </source>
</evidence>
<keyword evidence="2" id="KW-0004">4Fe-4S</keyword>
<evidence type="ECO:0000313" key="9">
    <source>
        <dbReference type="Proteomes" id="UP001063350"/>
    </source>
</evidence>
<dbReference type="InterPro" id="IPR040084">
    <property type="entry name" value="GTPase_Obg"/>
</dbReference>
<dbReference type="GO" id="GO:0046872">
    <property type="term" value="F:metal ion binding"/>
    <property type="evidence" value="ECO:0007669"/>
    <property type="project" value="UniProtKB-KW"/>
</dbReference>
<dbReference type="InterPro" id="IPR058240">
    <property type="entry name" value="rSAM_sf"/>
</dbReference>
<name>A0A915XKQ5_9BACT</name>